<evidence type="ECO:0000256" key="1">
    <source>
        <dbReference type="ARBA" id="ARBA00001971"/>
    </source>
</evidence>
<proteinExistence type="evidence at transcript level"/>
<gene>
    <name evidence="10" type="primary">CYP302A1</name>
</gene>
<evidence type="ECO:0000256" key="5">
    <source>
        <dbReference type="ARBA" id="ARBA00023002"/>
    </source>
</evidence>
<keyword evidence="7 9" id="KW-0503">Monooxygenase</keyword>
<dbReference type="InterPro" id="IPR050479">
    <property type="entry name" value="CYP11_CYP27_families"/>
</dbReference>
<dbReference type="AlphaFoldDB" id="A0A5P1JZ30"/>
<name>A0A5P1JZ30_9HEMI</name>
<dbReference type="GO" id="GO:0016705">
    <property type="term" value="F:oxidoreductase activity, acting on paired donors, with incorporation or reduction of molecular oxygen"/>
    <property type="evidence" value="ECO:0007669"/>
    <property type="project" value="InterPro"/>
</dbReference>
<dbReference type="GO" id="GO:0020037">
    <property type="term" value="F:heme binding"/>
    <property type="evidence" value="ECO:0007669"/>
    <property type="project" value="InterPro"/>
</dbReference>
<dbReference type="EMBL" id="MK862558">
    <property type="protein sequence ID" value="QCY41328.1"/>
    <property type="molecule type" value="mRNA"/>
</dbReference>
<evidence type="ECO:0000256" key="2">
    <source>
        <dbReference type="ARBA" id="ARBA00010617"/>
    </source>
</evidence>
<dbReference type="InterPro" id="IPR001128">
    <property type="entry name" value="Cyt_P450"/>
</dbReference>
<dbReference type="CDD" id="cd11054">
    <property type="entry name" value="CYP24A1-like"/>
    <property type="match status" value="1"/>
</dbReference>
<dbReference type="Pfam" id="PF00067">
    <property type="entry name" value="p450"/>
    <property type="match status" value="1"/>
</dbReference>
<keyword evidence="3 8" id="KW-0349">Heme</keyword>
<keyword evidence="6 8" id="KW-0408">Iron</keyword>
<dbReference type="InterPro" id="IPR002401">
    <property type="entry name" value="Cyt_P450_E_grp-I"/>
</dbReference>
<dbReference type="InterPro" id="IPR017972">
    <property type="entry name" value="Cyt_P450_CS"/>
</dbReference>
<feature type="binding site" description="axial binding residue" evidence="8">
    <location>
        <position position="437"/>
    </location>
    <ligand>
        <name>heme</name>
        <dbReference type="ChEBI" id="CHEBI:30413"/>
    </ligand>
    <ligandPart>
        <name>Fe</name>
        <dbReference type="ChEBI" id="CHEBI:18248"/>
    </ligandPart>
</feature>
<dbReference type="PRINTS" id="PR00463">
    <property type="entry name" value="EP450I"/>
</dbReference>
<dbReference type="PANTHER" id="PTHR24279">
    <property type="entry name" value="CYTOCHROME P450"/>
    <property type="match status" value="1"/>
</dbReference>
<dbReference type="PANTHER" id="PTHR24279:SF120">
    <property type="entry name" value="CYTOCHROME P450"/>
    <property type="match status" value="1"/>
</dbReference>
<protein>
    <submittedName>
        <fullName evidence="10">Cytochrome P450 302A1</fullName>
    </submittedName>
</protein>
<dbReference type="FunFam" id="1.10.630.10:FF:000006">
    <property type="entry name" value="Cytochrome P450 302a1, mitochondrial"/>
    <property type="match status" value="1"/>
</dbReference>
<dbReference type="PROSITE" id="PS00086">
    <property type="entry name" value="CYTOCHROME_P450"/>
    <property type="match status" value="1"/>
</dbReference>
<evidence type="ECO:0000256" key="3">
    <source>
        <dbReference type="ARBA" id="ARBA00022617"/>
    </source>
</evidence>
<sequence length="489" mass="57192">MTFRCGKVRNFSTELSPKPFNEIPGPKSLPIIGTLWQYLPLIGKYKFDRLHWNGLLKLKEFGPLVREEMIPGLPVVWVFKPEDIETVYRNEGRYPERRSHLALQKYRLDRPDVYNSGGLLPTNGPEWWRLRRIFQKDLNKIQNVRLYLSKSDEIIKNFLQRRIPKYENDFAPELSRLYLELTGLVAFDEHLGSFSDTQMAPSSPMSRLIDSTAFINSCVLRTDNGPQLWRKFNTPLYKKFCEAHLCLETVAKHFVYKKMRKLTEERGNHQYSLLEQYLLNKELDTKDVIGMAADMLLAGIDTTAYTSCFGLYHISKNVDKQEKMFKELESLMNAESTITEEILNQAVYTKAVMKEIFRMNPISVGIGRILAKDAVLSGYLVPAKTIVVTQNQVTCRLPEYFHKPNEFIPERWIKDHALYENVHPYLVLPFGHGPRTCIARRLAEQHFQLFLMNVIRRYRITWKGDHLDCKSLQINKPDKSVDIVFEKRY</sequence>
<comment type="cofactor">
    <cofactor evidence="1 8">
        <name>heme</name>
        <dbReference type="ChEBI" id="CHEBI:30413"/>
    </cofactor>
</comment>
<evidence type="ECO:0000313" key="10">
    <source>
        <dbReference type="EMBL" id="QCY41328.1"/>
    </source>
</evidence>
<evidence type="ECO:0000256" key="9">
    <source>
        <dbReference type="RuleBase" id="RU000461"/>
    </source>
</evidence>
<dbReference type="GO" id="GO:0004497">
    <property type="term" value="F:monooxygenase activity"/>
    <property type="evidence" value="ECO:0007669"/>
    <property type="project" value="UniProtKB-KW"/>
</dbReference>
<reference evidence="10" key="1">
    <citation type="submission" date="2019-04" db="EMBL/GenBank/DDBJ databases">
        <title>Molecular characterization and expression patterns of Phenacoccus solenopsis (Hemiptera:Pseudococcidae) cytochrome P450 monooxygenase genes and their response to host stress.</title>
        <authorList>
            <person name="Xi L."/>
            <person name="Liu D."/>
            <person name="Ma L."/>
            <person name="Zhang Y."/>
            <person name="Sheng R."/>
            <person name="Zhang S."/>
            <person name="Dang X."/>
            <person name="Li G."/>
            <person name="Miao Y."/>
            <person name="Jiang J."/>
        </authorList>
    </citation>
    <scope>NUCLEOTIDE SEQUENCE</scope>
</reference>
<evidence type="ECO:0000256" key="4">
    <source>
        <dbReference type="ARBA" id="ARBA00022723"/>
    </source>
</evidence>
<evidence type="ECO:0000256" key="7">
    <source>
        <dbReference type="ARBA" id="ARBA00023033"/>
    </source>
</evidence>
<comment type="similarity">
    <text evidence="2 9">Belongs to the cytochrome P450 family.</text>
</comment>
<dbReference type="PRINTS" id="PR00385">
    <property type="entry name" value="P450"/>
</dbReference>
<keyword evidence="5 9" id="KW-0560">Oxidoreductase</keyword>
<dbReference type="Gene3D" id="1.10.630.10">
    <property type="entry name" value="Cytochrome P450"/>
    <property type="match status" value="1"/>
</dbReference>
<accession>A0A5P1JZ30</accession>
<evidence type="ECO:0000256" key="8">
    <source>
        <dbReference type="PIRSR" id="PIRSR602401-1"/>
    </source>
</evidence>
<keyword evidence="4 8" id="KW-0479">Metal-binding</keyword>
<dbReference type="GO" id="GO:0005506">
    <property type="term" value="F:iron ion binding"/>
    <property type="evidence" value="ECO:0007669"/>
    <property type="project" value="InterPro"/>
</dbReference>
<dbReference type="InterPro" id="IPR036396">
    <property type="entry name" value="Cyt_P450_sf"/>
</dbReference>
<evidence type="ECO:0000256" key="6">
    <source>
        <dbReference type="ARBA" id="ARBA00023004"/>
    </source>
</evidence>
<dbReference type="SUPFAM" id="SSF48264">
    <property type="entry name" value="Cytochrome P450"/>
    <property type="match status" value="1"/>
</dbReference>
<organism evidence="10">
    <name type="scientific">Phenacoccus solenopsis</name>
    <name type="common">Solenopsis mealybug</name>
    <dbReference type="NCBI Taxonomy" id="483260"/>
    <lineage>
        <taxon>Eukaryota</taxon>
        <taxon>Metazoa</taxon>
        <taxon>Ecdysozoa</taxon>
        <taxon>Arthropoda</taxon>
        <taxon>Hexapoda</taxon>
        <taxon>Insecta</taxon>
        <taxon>Pterygota</taxon>
        <taxon>Neoptera</taxon>
        <taxon>Paraneoptera</taxon>
        <taxon>Hemiptera</taxon>
        <taxon>Sternorrhyncha</taxon>
        <taxon>Coccoidea</taxon>
        <taxon>Pseudococcidae</taxon>
        <taxon>Phenacoccus</taxon>
    </lineage>
</organism>